<dbReference type="STRING" id="400682.A0A1X7U5P6"/>
<proteinExistence type="predicted"/>
<accession>A0A1X7U5P6</accession>
<dbReference type="EnsemblMetazoa" id="Aqu2.1.22854_001">
    <property type="protein sequence ID" value="Aqu2.1.22854_001"/>
    <property type="gene ID" value="Aqu2.1.22854"/>
</dbReference>
<name>A0A1X7U5P6_AMPQE</name>
<reference evidence="1" key="1">
    <citation type="submission" date="2017-05" db="UniProtKB">
        <authorList>
            <consortium name="EnsemblMetazoa"/>
        </authorList>
    </citation>
    <scope>IDENTIFICATION</scope>
</reference>
<evidence type="ECO:0008006" key="2">
    <source>
        <dbReference type="Google" id="ProtNLM"/>
    </source>
</evidence>
<protein>
    <recommendedName>
        <fullName evidence="2">DUF4218 domain-containing protein</fullName>
    </recommendedName>
</protein>
<sequence length="247" mass="28755">KCMKCFPTASFGEKPDYSGYNTLTWPHHDIKVHRQMSLNHLNACTKSQQKIIKKEHGIRYSALIDLPYFNPIKYTVIDPMHNLFLGTSKHCMEIWTKYNIVTKSDLEVIEERMLCLKAPHSIGRLPLKIGSGFSGFTADQWQKWTTFYSSIALRGTHQHLQYWLLFVKACCLLCNHFLQNSNIELAHKYLQMFCTKYEEINGKEACTPNMHLHFHLVDCLENYGPVYALWCFAFEKYNGNLGSFPTN</sequence>
<dbReference type="eggNOG" id="ENOG502RYVJ">
    <property type="taxonomic scope" value="Eukaryota"/>
</dbReference>
<dbReference type="AlphaFoldDB" id="A0A1X7U5P6"/>
<evidence type="ECO:0000313" key="1">
    <source>
        <dbReference type="EnsemblMetazoa" id="Aqu2.1.22854_001"/>
    </source>
</evidence>
<organism evidence="1">
    <name type="scientific">Amphimedon queenslandica</name>
    <name type="common">Sponge</name>
    <dbReference type="NCBI Taxonomy" id="400682"/>
    <lineage>
        <taxon>Eukaryota</taxon>
        <taxon>Metazoa</taxon>
        <taxon>Porifera</taxon>
        <taxon>Demospongiae</taxon>
        <taxon>Heteroscleromorpha</taxon>
        <taxon>Haplosclerida</taxon>
        <taxon>Niphatidae</taxon>
        <taxon>Amphimedon</taxon>
    </lineage>
</organism>
<dbReference type="InParanoid" id="A0A1X7U5P6"/>
<dbReference type="PANTHER" id="PTHR46579">
    <property type="entry name" value="F5/8 TYPE C DOMAIN-CONTAINING PROTEIN-RELATED"/>
    <property type="match status" value="1"/>
</dbReference>
<dbReference type="PANTHER" id="PTHR46579:SF2">
    <property type="entry name" value="C2H2-TYPE DOMAIN-CONTAINING PROTEIN"/>
    <property type="match status" value="1"/>
</dbReference>